<evidence type="ECO:0000313" key="2">
    <source>
        <dbReference type="EMBL" id="GHO53062.1"/>
    </source>
</evidence>
<evidence type="ECO:0000313" key="3">
    <source>
        <dbReference type="Proteomes" id="UP000654345"/>
    </source>
</evidence>
<dbReference type="Pfam" id="PF02310">
    <property type="entry name" value="B12-binding"/>
    <property type="match status" value="1"/>
</dbReference>
<dbReference type="EMBL" id="BNJG01000001">
    <property type="protein sequence ID" value="GHO53062.1"/>
    <property type="molecule type" value="Genomic_DNA"/>
</dbReference>
<sequence>MEASGKPFNPFERAIVPFESQPQANGIYDTQEIIVPGEQNETAPGSPFSERRTPVTEEMFSLLHVPPGDGLPHLERYSATPCFDLETVISQTHIPAMTLRSWERRFGIPAPWHGSNNARLYSMRDLAAIHWLNRRIKQNNTSVYLSMQELVRLEPVYNRHYSANMSTTPPRQRKFPELHESLLRAITMMDEGGAGRILSEAFDTYPAATVCQQVLQPVLTKLVELRHTVSLPRTIEHFASKLTRDQIVHLIEAGLTPREALQRLSLLALRAPQIYASQQRARERMEAVPTLARIADIMLEAIRQLDEGHVQRIMDEAFFYYPVEEVCSNLFQPVLYRIGELWASRQITVTVEHFASNMIRTRLAYLFQTTPYQRQGPAILVGCAPRETHEIGILMLALFWRRQGFNVYYLGQMLEPQSLLQEIRRLRPGVVCLSATTRPRARDLAEIAREISKLEGPRPTVCFGGGAFMQDLGLVKSIKGVFLGSDANEATRRLHELVPLQQSQPARDEAHHIM</sequence>
<dbReference type="InterPro" id="IPR003759">
    <property type="entry name" value="Cbl-bd_cap"/>
</dbReference>
<dbReference type="Gene3D" id="1.10.1240.10">
    <property type="entry name" value="Methionine synthase domain"/>
    <property type="match status" value="2"/>
</dbReference>
<reference evidence="2 3" key="1">
    <citation type="journal article" date="2021" name="Int. J. Syst. Evol. Microbiol.">
        <title>Reticulibacter mediterranei gen. nov., sp. nov., within the new family Reticulibacteraceae fam. nov., and Ktedonospora formicarum gen. nov., sp. nov., Ktedonobacter robiniae sp. nov., Dictyobacter formicarum sp. nov. and Dictyobacter arantiisoli sp. nov., belonging to the class Ktedonobacteria.</title>
        <authorList>
            <person name="Yabe S."/>
            <person name="Zheng Y."/>
            <person name="Wang C.M."/>
            <person name="Sakai Y."/>
            <person name="Abe K."/>
            <person name="Yokota A."/>
            <person name="Donadio S."/>
            <person name="Cavaletti L."/>
            <person name="Monciardini P."/>
        </authorList>
    </citation>
    <scope>NUCLEOTIDE SEQUENCE [LARGE SCALE GENOMIC DNA]</scope>
    <source>
        <strain evidence="2 3">SOSP1-30</strain>
    </source>
</reference>
<accession>A0ABQ3UK05</accession>
<dbReference type="InterPro" id="IPR006158">
    <property type="entry name" value="Cobalamin-bd"/>
</dbReference>
<dbReference type="RefSeq" id="WP_201369910.1">
    <property type="nucleotide sequence ID" value="NZ_BNJG01000001.1"/>
</dbReference>
<dbReference type="SUPFAM" id="SSF52242">
    <property type="entry name" value="Cobalamin (vitamin B12)-binding domain"/>
    <property type="match status" value="1"/>
</dbReference>
<evidence type="ECO:0000259" key="1">
    <source>
        <dbReference type="PROSITE" id="PS51332"/>
    </source>
</evidence>
<dbReference type="InterPro" id="IPR036594">
    <property type="entry name" value="Meth_synthase_dom"/>
</dbReference>
<dbReference type="CDD" id="cd02065">
    <property type="entry name" value="B12-binding_like"/>
    <property type="match status" value="1"/>
</dbReference>
<comment type="caution">
    <text evidence="2">The sequence shown here is derived from an EMBL/GenBank/DDBJ whole genome shotgun (WGS) entry which is preliminary data.</text>
</comment>
<dbReference type="PROSITE" id="PS51332">
    <property type="entry name" value="B12_BINDING"/>
    <property type="match status" value="1"/>
</dbReference>
<name>A0ABQ3UK05_9CHLR</name>
<dbReference type="Proteomes" id="UP000654345">
    <property type="component" value="Unassembled WGS sequence"/>
</dbReference>
<dbReference type="Gene3D" id="1.10.1660.10">
    <property type="match status" value="1"/>
</dbReference>
<feature type="domain" description="B12-binding" evidence="1">
    <location>
        <begin position="376"/>
        <end position="508"/>
    </location>
</feature>
<dbReference type="Gene3D" id="3.40.50.280">
    <property type="entry name" value="Cobalamin-binding domain"/>
    <property type="match status" value="1"/>
</dbReference>
<dbReference type="InterPro" id="IPR036724">
    <property type="entry name" value="Cobalamin-bd_sf"/>
</dbReference>
<dbReference type="Pfam" id="PF02607">
    <property type="entry name" value="B12-binding_2"/>
    <property type="match status" value="2"/>
</dbReference>
<dbReference type="SUPFAM" id="SSF46955">
    <property type="entry name" value="Putative DNA-binding domain"/>
    <property type="match status" value="1"/>
</dbReference>
<protein>
    <recommendedName>
        <fullName evidence="1">B12-binding domain-containing protein</fullName>
    </recommendedName>
</protein>
<organism evidence="2 3">
    <name type="scientific">Ktedonobacter robiniae</name>
    <dbReference type="NCBI Taxonomy" id="2778365"/>
    <lineage>
        <taxon>Bacteria</taxon>
        <taxon>Bacillati</taxon>
        <taxon>Chloroflexota</taxon>
        <taxon>Ktedonobacteria</taxon>
        <taxon>Ktedonobacterales</taxon>
        <taxon>Ktedonobacteraceae</taxon>
        <taxon>Ktedonobacter</taxon>
    </lineage>
</organism>
<keyword evidence="3" id="KW-1185">Reference proteome</keyword>
<gene>
    <name evidence="2" type="ORF">KSB_15370</name>
</gene>
<dbReference type="InterPro" id="IPR009061">
    <property type="entry name" value="DNA-bd_dom_put_sf"/>
</dbReference>
<proteinExistence type="predicted"/>